<evidence type="ECO:0008006" key="3">
    <source>
        <dbReference type="Google" id="ProtNLM"/>
    </source>
</evidence>
<dbReference type="RefSeq" id="WP_330929702.1">
    <property type="nucleotide sequence ID" value="NZ_CP119075.1"/>
</dbReference>
<dbReference type="Proteomes" id="UP001218638">
    <property type="component" value="Chromosome"/>
</dbReference>
<dbReference type="SUPFAM" id="SSF51556">
    <property type="entry name" value="Metallo-dependent hydrolases"/>
    <property type="match status" value="1"/>
</dbReference>
<accession>A0AAF0I394</accession>
<gene>
    <name evidence="1" type="ORF">PXH66_09005</name>
</gene>
<evidence type="ECO:0000313" key="2">
    <source>
        <dbReference type="Proteomes" id="UP001218638"/>
    </source>
</evidence>
<name>A0AAF0I394_9BACT</name>
<dbReference type="InterPro" id="IPR032466">
    <property type="entry name" value="Metal_Hydrolase"/>
</dbReference>
<proteinExistence type="predicted"/>
<keyword evidence="2" id="KW-1185">Reference proteome</keyword>
<dbReference type="EMBL" id="CP119075">
    <property type="protein sequence ID" value="WED66987.1"/>
    <property type="molecule type" value="Genomic_DNA"/>
</dbReference>
<sequence length="252" mass="27734">MTLFDTNAWIGEWPFATLPQRDAAALRKHWRLHGIAGGLVSSFATVWPVDPMPGNRALQAELARRTGAYALPVLNPGAPGWEAHLEEIDTWADVPAVRLLPAYHAYRLNSPAAREAAKAIAATGRRVVLTMRLLDERHEHAQLKIKPPALKQVAAWLEAIDGPAVLLHGLTRWDIEALKPQSGRFAADLSFAEWEDTLGVVGAVMERKYMMFGSLTPLHVTRAQVDKVTASPAGATMRRLVADGNARKFFKL</sequence>
<protein>
    <recommendedName>
        <fullName evidence="3">Amidohydrolase-related domain-containing protein</fullName>
    </recommendedName>
</protein>
<dbReference type="Gene3D" id="3.20.20.140">
    <property type="entry name" value="Metal-dependent hydrolases"/>
    <property type="match status" value="1"/>
</dbReference>
<organism evidence="1 2">
    <name type="scientific">Synoicihabitans lomoniglobus</name>
    <dbReference type="NCBI Taxonomy" id="2909285"/>
    <lineage>
        <taxon>Bacteria</taxon>
        <taxon>Pseudomonadati</taxon>
        <taxon>Verrucomicrobiota</taxon>
        <taxon>Opitutia</taxon>
        <taxon>Opitutales</taxon>
        <taxon>Opitutaceae</taxon>
        <taxon>Synoicihabitans</taxon>
    </lineage>
</organism>
<reference evidence="1" key="1">
    <citation type="submission" date="2023-03" db="EMBL/GenBank/DDBJ databases">
        <title>Lomoglobus Profundus gen. nov., sp. nov., a novel member of the phylum Verrucomicrobia, isolated from deep-marine sediment of South China Sea.</title>
        <authorList>
            <person name="Ahmad T."/>
            <person name="Ishaq S.E."/>
            <person name="Wang F."/>
        </authorList>
    </citation>
    <scope>NUCLEOTIDE SEQUENCE</scope>
    <source>
        <strain evidence="1">LMO-M01</strain>
    </source>
</reference>
<dbReference type="AlphaFoldDB" id="A0AAF0I394"/>
<evidence type="ECO:0000313" key="1">
    <source>
        <dbReference type="EMBL" id="WED66987.1"/>
    </source>
</evidence>
<dbReference type="KEGG" id="slom:PXH66_09005"/>